<dbReference type="Pfam" id="PF07223">
    <property type="entry name" value="DUF1421"/>
    <property type="match status" value="1"/>
</dbReference>
<feature type="region of interest" description="Disordered" evidence="1">
    <location>
        <begin position="167"/>
        <end position="285"/>
    </location>
</feature>
<name>A0A8K0GQA0_9ROSA</name>
<feature type="compositionally biased region" description="Low complexity" evidence="1">
    <location>
        <begin position="411"/>
        <end position="423"/>
    </location>
</feature>
<comment type="caution">
    <text evidence="3">The sequence shown here is derived from an EMBL/GenBank/DDBJ whole genome shotgun (WGS) entry which is preliminary data.</text>
</comment>
<evidence type="ECO:0000256" key="1">
    <source>
        <dbReference type="SAM" id="MobiDB-lite"/>
    </source>
</evidence>
<dbReference type="PANTHER" id="PTHR31805:SF15">
    <property type="entry name" value="DUF1421 DOMAIN-CONTAINING PROTEIN"/>
    <property type="match status" value="1"/>
</dbReference>
<sequence>MSDFMDKRIMELSRSYSDDFSELSYPQGREGGGGDDLHSYELSNDDFDSGFHFHPINPVKSGSKSVGTFGDVALISLIECKMKEQSETLLHAVEGLSLRLCQVESRTRQIEHSIEDMKDSTKYHYGRTEGKLRELENILREVQNGIQDLRDKQEISEVKSQIEKLKMAKGHEQSENQKHNVKTSLSQGMSSYTQQQRHQPNPSHVASVQQLPSPQPNVPPVQYHQNLPPTPTAAQLPTQLPHNYSQVQSSYSQPVLNPESTHHQQYSIPPPQQSQPPPSGPYQAYRPVQQIPPQSQVQQMPQLRPPLNAVDPQVHHSMVQRAEMPYVPSQSYSPSTQMTFNNAPGFAPPSQQINSGSIQRIYDQPSRGPSADYLPKQPSRYSNLHDAYSSKTEFPSQSHYSSSRMRPSQIPPSSSVPASGSSFSRLPTARLLPHAMASNVDSGSSSSGTGNSLRVEDVIDNVVAMGFRRDTVRATVRKMTENGQSVDLNMVLDKLMNNGEVQS</sequence>
<feature type="domain" description="DUF1421" evidence="2">
    <location>
        <begin position="455"/>
        <end position="499"/>
    </location>
</feature>
<proteinExistence type="predicted"/>
<dbReference type="InterPro" id="IPR010820">
    <property type="entry name" value="DUF1421"/>
</dbReference>
<dbReference type="AlphaFoldDB" id="A0A8K0GQA0"/>
<feature type="region of interest" description="Disordered" evidence="1">
    <location>
        <begin position="328"/>
        <end position="423"/>
    </location>
</feature>
<protein>
    <recommendedName>
        <fullName evidence="2">DUF1421 domain-containing protein</fullName>
    </recommendedName>
</protein>
<feature type="compositionally biased region" description="Polar residues" evidence="1">
    <location>
        <begin position="328"/>
        <end position="342"/>
    </location>
</feature>
<keyword evidence="4" id="KW-1185">Reference proteome</keyword>
<feature type="compositionally biased region" description="Low complexity" evidence="1">
    <location>
        <begin position="232"/>
        <end position="253"/>
    </location>
</feature>
<organism evidence="3 4">
    <name type="scientific">Rhamnella rubrinervis</name>
    <dbReference type="NCBI Taxonomy" id="2594499"/>
    <lineage>
        <taxon>Eukaryota</taxon>
        <taxon>Viridiplantae</taxon>
        <taxon>Streptophyta</taxon>
        <taxon>Embryophyta</taxon>
        <taxon>Tracheophyta</taxon>
        <taxon>Spermatophyta</taxon>
        <taxon>Magnoliopsida</taxon>
        <taxon>eudicotyledons</taxon>
        <taxon>Gunneridae</taxon>
        <taxon>Pentapetalae</taxon>
        <taxon>rosids</taxon>
        <taxon>fabids</taxon>
        <taxon>Rosales</taxon>
        <taxon>Rhamnaceae</taxon>
        <taxon>rhamnoid group</taxon>
        <taxon>Rhamneae</taxon>
        <taxon>Rhamnella</taxon>
    </lineage>
</organism>
<evidence type="ECO:0000313" key="4">
    <source>
        <dbReference type="Proteomes" id="UP000796880"/>
    </source>
</evidence>
<accession>A0A8K0GQA0</accession>
<feature type="compositionally biased region" description="Basic and acidic residues" evidence="1">
    <location>
        <begin position="167"/>
        <end position="178"/>
    </location>
</feature>
<feature type="compositionally biased region" description="Polar residues" evidence="1">
    <location>
        <begin position="349"/>
        <end position="358"/>
    </location>
</feature>
<feature type="compositionally biased region" description="Polar residues" evidence="1">
    <location>
        <begin position="389"/>
        <end position="406"/>
    </location>
</feature>
<gene>
    <name evidence="3" type="ORF">FNV43_RR20240</name>
</gene>
<reference evidence="3" key="1">
    <citation type="submission" date="2020-03" db="EMBL/GenBank/DDBJ databases">
        <title>A high-quality chromosome-level genome assembly of a woody plant with both climbing and erect habits, Rhamnella rubrinervis.</title>
        <authorList>
            <person name="Lu Z."/>
            <person name="Yang Y."/>
            <person name="Zhu X."/>
            <person name="Sun Y."/>
        </authorList>
    </citation>
    <scope>NUCLEOTIDE SEQUENCE</scope>
    <source>
        <strain evidence="3">BYM</strain>
        <tissue evidence="3">Leaf</tissue>
    </source>
</reference>
<dbReference type="PANTHER" id="PTHR31805">
    <property type="entry name" value="RECEPTOR-LIKE KINASE, PUTATIVE (DUF1421)-RELATED"/>
    <property type="match status" value="1"/>
</dbReference>
<feature type="compositionally biased region" description="Pro residues" evidence="1">
    <location>
        <begin position="268"/>
        <end position="280"/>
    </location>
</feature>
<feature type="compositionally biased region" description="Polar residues" evidence="1">
    <location>
        <begin position="182"/>
        <end position="212"/>
    </location>
</feature>
<dbReference type="EMBL" id="VOIH02000009">
    <property type="protein sequence ID" value="KAF3437487.1"/>
    <property type="molecule type" value="Genomic_DNA"/>
</dbReference>
<evidence type="ECO:0000259" key="2">
    <source>
        <dbReference type="Pfam" id="PF07223"/>
    </source>
</evidence>
<dbReference type="OrthoDB" id="515416at2759"/>
<evidence type="ECO:0000313" key="3">
    <source>
        <dbReference type="EMBL" id="KAF3437487.1"/>
    </source>
</evidence>
<dbReference type="Proteomes" id="UP000796880">
    <property type="component" value="Unassembled WGS sequence"/>
</dbReference>